<evidence type="ECO:0000313" key="1">
    <source>
        <dbReference type="EMBL" id="KAK3173491.1"/>
    </source>
</evidence>
<dbReference type="AlphaFoldDB" id="A0AAD9Z8J7"/>
<accession>A0AAD9Z8J7</accession>
<protein>
    <submittedName>
        <fullName evidence="1">Uncharacterized protein</fullName>
    </submittedName>
</protein>
<sequence length="75" mass="7955">MPLEEDDQQRVNEAIRDAGIEGCTKLIIRNASESQKLGPATVICMILNRTVGSGIYVSPAIVLKSTGSVGLSLLL</sequence>
<dbReference type="EMBL" id="JASNWA010000007">
    <property type="protein sequence ID" value="KAK3173491.1"/>
    <property type="molecule type" value="Genomic_DNA"/>
</dbReference>
<comment type="caution">
    <text evidence="1">The sequence shown here is derived from an EMBL/GenBank/DDBJ whole genome shotgun (WGS) entry which is preliminary data.</text>
</comment>
<name>A0AAD9Z8J7_9LECA</name>
<organism evidence="1 2">
    <name type="scientific">Lepraria neglecta</name>
    <dbReference type="NCBI Taxonomy" id="209136"/>
    <lineage>
        <taxon>Eukaryota</taxon>
        <taxon>Fungi</taxon>
        <taxon>Dikarya</taxon>
        <taxon>Ascomycota</taxon>
        <taxon>Pezizomycotina</taxon>
        <taxon>Lecanoromycetes</taxon>
        <taxon>OSLEUM clade</taxon>
        <taxon>Lecanoromycetidae</taxon>
        <taxon>Lecanorales</taxon>
        <taxon>Lecanorineae</taxon>
        <taxon>Stereocaulaceae</taxon>
        <taxon>Lepraria</taxon>
    </lineage>
</organism>
<dbReference type="Proteomes" id="UP001276659">
    <property type="component" value="Unassembled WGS sequence"/>
</dbReference>
<keyword evidence="2" id="KW-1185">Reference proteome</keyword>
<proteinExistence type="predicted"/>
<gene>
    <name evidence="1" type="ORF">OEA41_006820</name>
</gene>
<feature type="non-terminal residue" evidence="1">
    <location>
        <position position="1"/>
    </location>
</feature>
<reference evidence="1" key="1">
    <citation type="submission" date="2022-11" db="EMBL/GenBank/DDBJ databases">
        <title>Chromosomal genome sequence assembly and mating type (MAT) locus characterization of the leprose asexual lichenized fungus Lepraria neglecta (Nyl.) Erichsen.</title>
        <authorList>
            <person name="Allen J.L."/>
            <person name="Pfeffer B."/>
        </authorList>
    </citation>
    <scope>NUCLEOTIDE SEQUENCE</scope>
    <source>
        <strain evidence="1">Allen 5258</strain>
    </source>
</reference>
<evidence type="ECO:0000313" key="2">
    <source>
        <dbReference type="Proteomes" id="UP001276659"/>
    </source>
</evidence>